<keyword evidence="1" id="KW-0472">Membrane</keyword>
<protein>
    <recommendedName>
        <fullName evidence="3">Metal transporter</fullName>
    </recommendedName>
</protein>
<gene>
    <name evidence="2" type="ORF">METZ01_LOCUS444916</name>
</gene>
<feature type="non-terminal residue" evidence="2">
    <location>
        <position position="234"/>
    </location>
</feature>
<dbReference type="EMBL" id="UINC01182057">
    <property type="protein sequence ID" value="SVD92062.1"/>
    <property type="molecule type" value="Genomic_DNA"/>
</dbReference>
<sequence length="234" mass="25322">MSHGNTSQHKNKPGTLIGTLTKGLLPVFLIALTLIVLVRSGITDFLESGFPPVEELTYQRVAFPATGAIQVHLVNGGPEPVTIAQVIIDDAFWEYRASPSVSVERLGKAILDIPYPWVEGDPLNISVVSSTGLTFDHQVEVATLSPEVNATYLGIFTVLGIFVGVIPIFLGFLWLPFLAGITRDWQDCFLSFTIGLLMFLGIDATQETIGLTRQVASAFQGIAVMTLGVVVMYL</sequence>
<name>A0A382Z995_9ZZZZ</name>
<feature type="transmembrane region" description="Helical" evidence="1">
    <location>
        <begin position="215"/>
        <end position="233"/>
    </location>
</feature>
<feature type="non-terminal residue" evidence="2">
    <location>
        <position position="1"/>
    </location>
</feature>
<feature type="transmembrane region" description="Helical" evidence="1">
    <location>
        <begin position="152"/>
        <end position="177"/>
    </location>
</feature>
<evidence type="ECO:0000313" key="2">
    <source>
        <dbReference type="EMBL" id="SVD92062.1"/>
    </source>
</evidence>
<evidence type="ECO:0000256" key="1">
    <source>
        <dbReference type="SAM" id="Phobius"/>
    </source>
</evidence>
<dbReference type="AlphaFoldDB" id="A0A382Z995"/>
<feature type="transmembrane region" description="Helical" evidence="1">
    <location>
        <begin position="20"/>
        <end position="42"/>
    </location>
</feature>
<proteinExistence type="predicted"/>
<evidence type="ECO:0008006" key="3">
    <source>
        <dbReference type="Google" id="ProtNLM"/>
    </source>
</evidence>
<organism evidence="2">
    <name type="scientific">marine metagenome</name>
    <dbReference type="NCBI Taxonomy" id="408172"/>
    <lineage>
        <taxon>unclassified sequences</taxon>
        <taxon>metagenomes</taxon>
        <taxon>ecological metagenomes</taxon>
    </lineage>
</organism>
<keyword evidence="1" id="KW-0812">Transmembrane</keyword>
<keyword evidence="1" id="KW-1133">Transmembrane helix</keyword>
<reference evidence="2" key="1">
    <citation type="submission" date="2018-05" db="EMBL/GenBank/DDBJ databases">
        <authorList>
            <person name="Lanie J.A."/>
            <person name="Ng W.-L."/>
            <person name="Kazmierczak K.M."/>
            <person name="Andrzejewski T.M."/>
            <person name="Davidsen T.M."/>
            <person name="Wayne K.J."/>
            <person name="Tettelin H."/>
            <person name="Glass J.I."/>
            <person name="Rusch D."/>
            <person name="Podicherti R."/>
            <person name="Tsui H.-C.T."/>
            <person name="Winkler M.E."/>
        </authorList>
    </citation>
    <scope>NUCLEOTIDE SEQUENCE</scope>
</reference>
<accession>A0A382Z995</accession>
<feature type="transmembrane region" description="Helical" evidence="1">
    <location>
        <begin position="189"/>
        <end position="209"/>
    </location>
</feature>